<dbReference type="PANTHER" id="PTHR30086:SF20">
    <property type="entry name" value="ARGININE EXPORTER PROTEIN ARGO-RELATED"/>
    <property type="match status" value="1"/>
</dbReference>
<keyword evidence="3 6" id="KW-0812">Transmembrane</keyword>
<evidence type="ECO:0000256" key="5">
    <source>
        <dbReference type="ARBA" id="ARBA00023136"/>
    </source>
</evidence>
<evidence type="ECO:0000256" key="2">
    <source>
        <dbReference type="ARBA" id="ARBA00022475"/>
    </source>
</evidence>
<reference evidence="7 8" key="1">
    <citation type="journal article" date="2015" name="Stand. Genomic Sci.">
        <title>Genomic Encyclopedia of Bacterial and Archaeal Type Strains, Phase III: the genomes of soil and plant-associated and newly described type strains.</title>
        <authorList>
            <person name="Whitman W.B."/>
            <person name="Woyke T."/>
            <person name="Klenk H.P."/>
            <person name="Zhou Y."/>
            <person name="Lilburn T.G."/>
            <person name="Beck B.J."/>
            <person name="De Vos P."/>
            <person name="Vandamme P."/>
            <person name="Eisen J.A."/>
            <person name="Garrity G."/>
            <person name="Hugenholtz P."/>
            <person name="Kyrpides N.C."/>
        </authorList>
    </citation>
    <scope>NUCLEOTIDE SEQUENCE [LARGE SCALE GENOMIC DNA]</scope>
    <source>
        <strain evidence="7 8">VKM Ac-2540</strain>
    </source>
</reference>
<dbReference type="PANTHER" id="PTHR30086">
    <property type="entry name" value="ARGININE EXPORTER PROTEIN ARGO"/>
    <property type="match status" value="1"/>
</dbReference>
<sequence length="201" mass="21365">MCGRWVDKRGLPVAAGSLGALLRGRRQALLSALGVLTADFVWVAGSVLGLTAVLVASQTAFTIVRYVAAHLIYLGLRLLLGRHHAGLEASDGIAQRIPRPRSSWNAFREGLLCDLSNPKTMIVFASVIPQFLGTQTDSLQALVLGVVFAVIGFASLLCYALLFGAAGNVLRNRRITTLVMRTGAAILTVFGVGLVLDRQPA</sequence>
<evidence type="ECO:0000256" key="4">
    <source>
        <dbReference type="ARBA" id="ARBA00022989"/>
    </source>
</evidence>
<evidence type="ECO:0000256" key="3">
    <source>
        <dbReference type="ARBA" id="ARBA00022692"/>
    </source>
</evidence>
<evidence type="ECO:0000256" key="1">
    <source>
        <dbReference type="ARBA" id="ARBA00004651"/>
    </source>
</evidence>
<keyword evidence="8" id="KW-1185">Reference proteome</keyword>
<name>A0A4Q7X2H1_9ACTN</name>
<keyword evidence="5 6" id="KW-0472">Membrane</keyword>
<accession>A0A4Q7X2H1</accession>
<evidence type="ECO:0000256" key="6">
    <source>
        <dbReference type="SAM" id="Phobius"/>
    </source>
</evidence>
<organism evidence="7 8">
    <name type="scientific">Kribbella rubisoli</name>
    <dbReference type="NCBI Taxonomy" id="3075929"/>
    <lineage>
        <taxon>Bacteria</taxon>
        <taxon>Bacillati</taxon>
        <taxon>Actinomycetota</taxon>
        <taxon>Actinomycetes</taxon>
        <taxon>Propionibacteriales</taxon>
        <taxon>Kribbellaceae</taxon>
        <taxon>Kribbella</taxon>
    </lineage>
</organism>
<dbReference type="OrthoDB" id="3175972at2"/>
<evidence type="ECO:0000313" key="7">
    <source>
        <dbReference type="EMBL" id="RZU16375.1"/>
    </source>
</evidence>
<keyword evidence="4 6" id="KW-1133">Transmembrane helix</keyword>
<keyword evidence="2" id="KW-1003">Cell membrane</keyword>
<feature type="transmembrane region" description="Helical" evidence="6">
    <location>
        <begin position="141"/>
        <end position="166"/>
    </location>
</feature>
<evidence type="ECO:0000313" key="8">
    <source>
        <dbReference type="Proteomes" id="UP000292027"/>
    </source>
</evidence>
<dbReference type="AlphaFoldDB" id="A0A4Q7X2H1"/>
<comment type="subcellular location">
    <subcellularLocation>
        <location evidence="1">Cell membrane</location>
        <topology evidence="1">Multi-pass membrane protein</topology>
    </subcellularLocation>
</comment>
<proteinExistence type="predicted"/>
<gene>
    <name evidence="7" type="ORF">EV645_3933</name>
</gene>
<feature type="transmembrane region" description="Helical" evidence="6">
    <location>
        <begin position="28"/>
        <end position="57"/>
    </location>
</feature>
<comment type="caution">
    <text evidence="7">The sequence shown here is derived from an EMBL/GenBank/DDBJ whole genome shotgun (WGS) entry which is preliminary data.</text>
</comment>
<dbReference type="EMBL" id="SHKR01000012">
    <property type="protein sequence ID" value="RZU16375.1"/>
    <property type="molecule type" value="Genomic_DNA"/>
</dbReference>
<dbReference type="InterPro" id="IPR001123">
    <property type="entry name" value="LeuE-type"/>
</dbReference>
<dbReference type="GO" id="GO:0015171">
    <property type="term" value="F:amino acid transmembrane transporter activity"/>
    <property type="evidence" value="ECO:0007669"/>
    <property type="project" value="TreeGrafter"/>
</dbReference>
<dbReference type="Pfam" id="PF01810">
    <property type="entry name" value="LysE"/>
    <property type="match status" value="1"/>
</dbReference>
<feature type="transmembrane region" description="Helical" evidence="6">
    <location>
        <begin position="178"/>
        <end position="196"/>
    </location>
</feature>
<dbReference type="RefSeq" id="WP_157997108.1">
    <property type="nucleotide sequence ID" value="NZ_SHKR01000012.1"/>
</dbReference>
<dbReference type="GO" id="GO:0005886">
    <property type="term" value="C:plasma membrane"/>
    <property type="evidence" value="ECO:0007669"/>
    <property type="project" value="UniProtKB-SubCell"/>
</dbReference>
<protein>
    <submittedName>
        <fullName evidence="7">Threonine/homoserine/homoserine lactone efflux protein</fullName>
    </submittedName>
</protein>
<dbReference type="Proteomes" id="UP000292027">
    <property type="component" value="Unassembled WGS sequence"/>
</dbReference>
<feature type="transmembrane region" description="Helical" evidence="6">
    <location>
        <begin position="63"/>
        <end position="80"/>
    </location>
</feature>